<feature type="domain" description="Bacterial bifunctional deaminase-reductase C-terminal" evidence="1">
    <location>
        <begin position="3"/>
        <end position="185"/>
    </location>
</feature>
<dbReference type="InterPro" id="IPR024072">
    <property type="entry name" value="DHFR-like_dom_sf"/>
</dbReference>
<dbReference type="GO" id="GO:0009231">
    <property type="term" value="P:riboflavin biosynthetic process"/>
    <property type="evidence" value="ECO:0007669"/>
    <property type="project" value="InterPro"/>
</dbReference>
<sequence>MRKIAILTFLTLDGVMQGPSSPEEDSSGGFARGGWAVNYWEDVMAQVMGEAMAEPYDLLLGRKTYEIFASHWPNVGDNPVANILNNANKFVVTSALDQLEWKNTIPLTGNVVSEVTRLKEQEGPLLQIHGSWQLIQTLLAHGLVDEFRLWTFPVMVGGGKRLFSQDALPTGLKLVKTKATSSGVIMSIYRREQV</sequence>
<evidence type="ECO:0000313" key="2">
    <source>
        <dbReference type="EMBL" id="WOO42450.1"/>
    </source>
</evidence>
<protein>
    <submittedName>
        <fullName evidence="2">Dihydrofolate reductase family protein</fullName>
    </submittedName>
</protein>
<dbReference type="EMBL" id="CP136920">
    <property type="protein sequence ID" value="WOO42450.1"/>
    <property type="molecule type" value="Genomic_DNA"/>
</dbReference>
<dbReference type="RefSeq" id="WP_317834971.1">
    <property type="nucleotide sequence ID" value="NZ_CP136920.1"/>
</dbReference>
<organism evidence="2 3">
    <name type="scientific">Rubellicoccus peritrichatus</name>
    <dbReference type="NCBI Taxonomy" id="3080537"/>
    <lineage>
        <taxon>Bacteria</taxon>
        <taxon>Pseudomonadati</taxon>
        <taxon>Verrucomicrobiota</taxon>
        <taxon>Opitutia</taxon>
        <taxon>Puniceicoccales</taxon>
        <taxon>Cerasicoccaceae</taxon>
        <taxon>Rubellicoccus</taxon>
    </lineage>
</organism>
<dbReference type="Gene3D" id="3.40.430.10">
    <property type="entry name" value="Dihydrofolate Reductase, subunit A"/>
    <property type="match status" value="1"/>
</dbReference>
<evidence type="ECO:0000259" key="1">
    <source>
        <dbReference type="Pfam" id="PF01872"/>
    </source>
</evidence>
<proteinExistence type="predicted"/>
<dbReference type="InterPro" id="IPR002734">
    <property type="entry name" value="RibDG_C"/>
</dbReference>
<dbReference type="AlphaFoldDB" id="A0AAQ3QX25"/>
<dbReference type="PANTHER" id="PTHR38011">
    <property type="entry name" value="DIHYDROFOLATE REDUCTASE FAMILY PROTEIN (AFU_ORTHOLOGUE AFUA_8G06820)"/>
    <property type="match status" value="1"/>
</dbReference>
<dbReference type="InterPro" id="IPR050765">
    <property type="entry name" value="Riboflavin_Biosynth_HTPR"/>
</dbReference>
<dbReference type="PANTHER" id="PTHR38011:SF2">
    <property type="entry name" value="BIFUNCTIONAL DEAMINASE-REDUCTASE DOMAIN PROTEIN"/>
    <property type="match status" value="1"/>
</dbReference>
<dbReference type="GO" id="GO:0008703">
    <property type="term" value="F:5-amino-6-(5-phosphoribosylamino)uracil reductase activity"/>
    <property type="evidence" value="ECO:0007669"/>
    <property type="project" value="InterPro"/>
</dbReference>
<dbReference type="Pfam" id="PF01872">
    <property type="entry name" value="RibD_C"/>
    <property type="match status" value="1"/>
</dbReference>
<evidence type="ECO:0000313" key="3">
    <source>
        <dbReference type="Proteomes" id="UP001304300"/>
    </source>
</evidence>
<dbReference type="Proteomes" id="UP001304300">
    <property type="component" value="Chromosome"/>
</dbReference>
<accession>A0AAQ3QX25</accession>
<name>A0AAQ3QX25_9BACT</name>
<reference evidence="2 3" key="1">
    <citation type="submission" date="2023-10" db="EMBL/GenBank/DDBJ databases">
        <title>Rubellicoccus peritrichatus gen. nov., sp. nov., isolated from an algae of coral reef tank.</title>
        <authorList>
            <person name="Luo J."/>
        </authorList>
    </citation>
    <scope>NUCLEOTIDE SEQUENCE [LARGE SCALE GENOMIC DNA]</scope>
    <source>
        <strain evidence="2 3">CR14</strain>
    </source>
</reference>
<dbReference type="SUPFAM" id="SSF53597">
    <property type="entry name" value="Dihydrofolate reductase-like"/>
    <property type="match status" value="1"/>
</dbReference>
<keyword evidence="3" id="KW-1185">Reference proteome</keyword>
<gene>
    <name evidence="2" type="ORF">RZN69_05060</name>
</gene>
<dbReference type="KEGG" id="puo:RZN69_05060"/>